<accession>A0A392RQG0</accession>
<evidence type="ECO:0000256" key="1">
    <source>
        <dbReference type="SAM" id="MobiDB-lite"/>
    </source>
</evidence>
<reference evidence="2 3" key="1">
    <citation type="journal article" date="2018" name="Front. Plant Sci.">
        <title>Red Clover (Trifolium pratense) and Zigzag Clover (T. medium) - A Picture of Genomic Similarities and Differences.</title>
        <authorList>
            <person name="Dluhosova J."/>
            <person name="Istvanek J."/>
            <person name="Nedelnik J."/>
            <person name="Repkova J."/>
        </authorList>
    </citation>
    <scope>NUCLEOTIDE SEQUENCE [LARGE SCALE GENOMIC DNA]</scope>
    <source>
        <strain evidence="3">cv. 10/8</strain>
        <tissue evidence="2">Leaf</tissue>
    </source>
</reference>
<name>A0A392RQG0_9FABA</name>
<dbReference type="EMBL" id="LXQA010248524">
    <property type="protein sequence ID" value="MCI37805.1"/>
    <property type="molecule type" value="Genomic_DNA"/>
</dbReference>
<feature type="region of interest" description="Disordered" evidence="1">
    <location>
        <begin position="1"/>
        <end position="22"/>
    </location>
</feature>
<protein>
    <submittedName>
        <fullName evidence="2">Uncharacterized protein</fullName>
    </submittedName>
</protein>
<proteinExistence type="predicted"/>
<dbReference type="Proteomes" id="UP000265520">
    <property type="component" value="Unassembled WGS sequence"/>
</dbReference>
<evidence type="ECO:0000313" key="2">
    <source>
        <dbReference type="EMBL" id="MCI37805.1"/>
    </source>
</evidence>
<sequence length="22" mass="2424">MPVVDSVAEDGSQKEAIDYQEL</sequence>
<keyword evidence="3" id="KW-1185">Reference proteome</keyword>
<comment type="caution">
    <text evidence="2">The sequence shown here is derived from an EMBL/GenBank/DDBJ whole genome shotgun (WGS) entry which is preliminary data.</text>
</comment>
<feature type="compositionally biased region" description="Basic and acidic residues" evidence="1">
    <location>
        <begin position="11"/>
        <end position="22"/>
    </location>
</feature>
<organism evidence="2 3">
    <name type="scientific">Trifolium medium</name>
    <dbReference type="NCBI Taxonomy" id="97028"/>
    <lineage>
        <taxon>Eukaryota</taxon>
        <taxon>Viridiplantae</taxon>
        <taxon>Streptophyta</taxon>
        <taxon>Embryophyta</taxon>
        <taxon>Tracheophyta</taxon>
        <taxon>Spermatophyta</taxon>
        <taxon>Magnoliopsida</taxon>
        <taxon>eudicotyledons</taxon>
        <taxon>Gunneridae</taxon>
        <taxon>Pentapetalae</taxon>
        <taxon>rosids</taxon>
        <taxon>fabids</taxon>
        <taxon>Fabales</taxon>
        <taxon>Fabaceae</taxon>
        <taxon>Papilionoideae</taxon>
        <taxon>50 kb inversion clade</taxon>
        <taxon>NPAAA clade</taxon>
        <taxon>Hologalegina</taxon>
        <taxon>IRL clade</taxon>
        <taxon>Trifolieae</taxon>
        <taxon>Trifolium</taxon>
    </lineage>
</organism>
<dbReference type="AlphaFoldDB" id="A0A392RQG0"/>
<evidence type="ECO:0000313" key="3">
    <source>
        <dbReference type="Proteomes" id="UP000265520"/>
    </source>
</evidence>
<feature type="non-terminal residue" evidence="2">
    <location>
        <position position="22"/>
    </location>
</feature>